<comment type="caution">
    <text evidence="1">The sequence shown here is derived from an EMBL/GenBank/DDBJ whole genome shotgun (WGS) entry which is preliminary data.</text>
</comment>
<dbReference type="Proteomes" id="UP001261624">
    <property type="component" value="Unassembled WGS sequence"/>
</dbReference>
<proteinExistence type="predicted"/>
<protein>
    <recommendedName>
        <fullName evidence="3">DUF2892 domain-containing protein</fullName>
    </recommendedName>
</protein>
<sequence length="71" mass="7680">MMNRIFSNWSLMRAAYLFIGVWVIVQSALEGQWIGIALGAWPAAMGLFALGCASGNCATGNCEIKTDTDHK</sequence>
<gene>
    <name evidence="1" type="ORF">RM549_14195</name>
</gene>
<name>A0ABU3E5M6_9FLAO</name>
<dbReference type="RefSeq" id="WP_311685966.1">
    <property type="nucleotide sequence ID" value="NZ_JAVRHM010000017.1"/>
</dbReference>
<dbReference type="EMBL" id="JAVRHM010000017">
    <property type="protein sequence ID" value="MDT0690944.1"/>
    <property type="molecule type" value="Genomic_DNA"/>
</dbReference>
<reference evidence="1 2" key="1">
    <citation type="submission" date="2023-09" db="EMBL/GenBank/DDBJ databases">
        <authorList>
            <person name="Rey-Velasco X."/>
        </authorList>
    </citation>
    <scope>NUCLEOTIDE SEQUENCE [LARGE SCALE GENOMIC DNA]</scope>
    <source>
        <strain evidence="1 2">F188</strain>
    </source>
</reference>
<accession>A0ABU3E5M6</accession>
<evidence type="ECO:0008006" key="3">
    <source>
        <dbReference type="Google" id="ProtNLM"/>
    </source>
</evidence>
<evidence type="ECO:0000313" key="2">
    <source>
        <dbReference type="Proteomes" id="UP001261624"/>
    </source>
</evidence>
<keyword evidence="2" id="KW-1185">Reference proteome</keyword>
<evidence type="ECO:0000313" key="1">
    <source>
        <dbReference type="EMBL" id="MDT0690944.1"/>
    </source>
</evidence>
<organism evidence="1 2">
    <name type="scientific">Autumnicola patrickiae</name>
    <dbReference type="NCBI Taxonomy" id="3075591"/>
    <lineage>
        <taxon>Bacteria</taxon>
        <taxon>Pseudomonadati</taxon>
        <taxon>Bacteroidota</taxon>
        <taxon>Flavobacteriia</taxon>
        <taxon>Flavobacteriales</taxon>
        <taxon>Flavobacteriaceae</taxon>
        <taxon>Autumnicola</taxon>
    </lineage>
</organism>